<dbReference type="Proteomes" id="UP001139648">
    <property type="component" value="Unassembled WGS sequence"/>
</dbReference>
<dbReference type="EMBL" id="JAMZEB010000002">
    <property type="protein sequence ID" value="MCP2363073.1"/>
    <property type="molecule type" value="Genomic_DNA"/>
</dbReference>
<evidence type="ECO:0000313" key="2">
    <source>
        <dbReference type="Proteomes" id="UP001139648"/>
    </source>
</evidence>
<protein>
    <submittedName>
        <fullName evidence="1">Uncharacterized protein</fullName>
    </submittedName>
</protein>
<dbReference type="AlphaFoldDB" id="A0A9X2GZ52"/>
<reference evidence="1" key="1">
    <citation type="submission" date="2022-06" db="EMBL/GenBank/DDBJ databases">
        <title>Sequencing the genomes of 1000 actinobacteria strains.</title>
        <authorList>
            <person name="Klenk H.-P."/>
        </authorList>
    </citation>
    <scope>NUCLEOTIDE SEQUENCE</scope>
    <source>
        <strain evidence="1">DSM 46694</strain>
    </source>
</reference>
<proteinExistence type="predicted"/>
<sequence length="100" mass="11479">MTRFEYDDETGRLVRAITEREPEWLEEDLNAAQAAYEEERNRCPGACGLPLDTTVGEANDGAFVAPPPYRCHACEVIIARQKEWDGLEVRDLVFHARRRD</sequence>
<organism evidence="1 2">
    <name type="scientific">Nonomuraea thailandensis</name>
    <dbReference type="NCBI Taxonomy" id="1188745"/>
    <lineage>
        <taxon>Bacteria</taxon>
        <taxon>Bacillati</taxon>
        <taxon>Actinomycetota</taxon>
        <taxon>Actinomycetes</taxon>
        <taxon>Streptosporangiales</taxon>
        <taxon>Streptosporangiaceae</taxon>
        <taxon>Nonomuraea</taxon>
    </lineage>
</organism>
<evidence type="ECO:0000313" key="1">
    <source>
        <dbReference type="EMBL" id="MCP2363073.1"/>
    </source>
</evidence>
<dbReference type="RefSeq" id="WP_253754393.1">
    <property type="nucleotide sequence ID" value="NZ_BAABKA010000023.1"/>
</dbReference>
<gene>
    <name evidence="1" type="ORF">HD597_010093</name>
</gene>
<comment type="caution">
    <text evidence="1">The sequence shown here is derived from an EMBL/GenBank/DDBJ whole genome shotgun (WGS) entry which is preliminary data.</text>
</comment>
<accession>A0A9X2GZ52</accession>
<keyword evidence="2" id="KW-1185">Reference proteome</keyword>
<name>A0A9X2GZ52_9ACTN</name>